<comment type="caution">
    <text evidence="2">The sequence shown here is derived from an EMBL/GenBank/DDBJ whole genome shotgun (WGS) entry which is preliminary data.</text>
</comment>
<dbReference type="AlphaFoldDB" id="A0A9Q0Z8T0"/>
<accession>A0A9Q0Z8T0</accession>
<keyword evidence="3" id="KW-1185">Reference proteome</keyword>
<dbReference type="Proteomes" id="UP001151532">
    <property type="component" value="Chromosome 8"/>
</dbReference>
<protein>
    <submittedName>
        <fullName evidence="2">Uncharacterized protein</fullName>
    </submittedName>
</protein>
<evidence type="ECO:0000313" key="3">
    <source>
        <dbReference type="Proteomes" id="UP001151532"/>
    </source>
</evidence>
<name>A0A9Q0Z8T0_SALPP</name>
<evidence type="ECO:0000313" key="2">
    <source>
        <dbReference type="EMBL" id="KAJ6725398.1"/>
    </source>
</evidence>
<evidence type="ECO:0000256" key="1">
    <source>
        <dbReference type="SAM" id="MobiDB-lite"/>
    </source>
</evidence>
<gene>
    <name evidence="2" type="ORF">OIU79_003719</name>
</gene>
<organism evidence="2 3">
    <name type="scientific">Salix purpurea</name>
    <name type="common">Purple osier willow</name>
    <dbReference type="NCBI Taxonomy" id="77065"/>
    <lineage>
        <taxon>Eukaryota</taxon>
        <taxon>Viridiplantae</taxon>
        <taxon>Streptophyta</taxon>
        <taxon>Embryophyta</taxon>
        <taxon>Tracheophyta</taxon>
        <taxon>Spermatophyta</taxon>
        <taxon>Magnoliopsida</taxon>
        <taxon>eudicotyledons</taxon>
        <taxon>Gunneridae</taxon>
        <taxon>Pentapetalae</taxon>
        <taxon>rosids</taxon>
        <taxon>fabids</taxon>
        <taxon>Malpighiales</taxon>
        <taxon>Salicaceae</taxon>
        <taxon>Saliceae</taxon>
        <taxon>Salix</taxon>
    </lineage>
</organism>
<reference evidence="2" key="2">
    <citation type="journal article" date="2023" name="Int. J. Mol. Sci.">
        <title>De Novo Assembly and Annotation of 11 Diverse Shrub Willow (Salix) Genomes Reveals Novel Gene Organization in Sex-Linked Regions.</title>
        <authorList>
            <person name="Hyden B."/>
            <person name="Feng K."/>
            <person name="Yates T.B."/>
            <person name="Jawdy S."/>
            <person name="Cereghino C."/>
            <person name="Smart L.B."/>
            <person name="Muchero W."/>
        </authorList>
    </citation>
    <scope>NUCLEOTIDE SEQUENCE</scope>
    <source>
        <tissue evidence="2">Shoot tip</tissue>
    </source>
</reference>
<reference evidence="2" key="1">
    <citation type="submission" date="2022-11" db="EMBL/GenBank/DDBJ databases">
        <authorList>
            <person name="Hyden B.L."/>
            <person name="Feng K."/>
            <person name="Yates T."/>
            <person name="Jawdy S."/>
            <person name="Smart L.B."/>
            <person name="Muchero W."/>
        </authorList>
    </citation>
    <scope>NUCLEOTIDE SEQUENCE</scope>
    <source>
        <tissue evidence="2">Shoot tip</tissue>
    </source>
</reference>
<feature type="compositionally biased region" description="Polar residues" evidence="1">
    <location>
        <begin position="8"/>
        <end position="20"/>
    </location>
</feature>
<proteinExistence type="predicted"/>
<feature type="region of interest" description="Disordered" evidence="1">
    <location>
        <begin position="1"/>
        <end position="20"/>
    </location>
</feature>
<dbReference type="EMBL" id="JAPFFK010000013">
    <property type="protein sequence ID" value="KAJ6725398.1"/>
    <property type="molecule type" value="Genomic_DNA"/>
</dbReference>
<sequence length="81" mass="9079">MNGEKTPDQFQGSSQPLGPSLLTKSTIAWTASWTLFEREWLPCSTSTFSAPPITLHNLRRVHEEAFKSQIFLSIALVCTQI</sequence>